<dbReference type="OrthoDB" id="3790495at2"/>
<dbReference type="AlphaFoldDB" id="A0A0B4XEL6"/>
<reference evidence="3 4" key="1">
    <citation type="journal article" date="2012" name="J. Bacteriol.">
        <title>Genome sequence of an alkane-degrading bacterium, Alcanivorax pacificus type strain W11-5, isolated from deep sea sediment.</title>
        <authorList>
            <person name="Lai Q."/>
            <person name="Shao Z."/>
        </authorList>
    </citation>
    <scope>NUCLEOTIDE SEQUENCE [LARGE SCALE GENOMIC DNA]</scope>
    <source>
        <strain evidence="3 4">W11-5</strain>
    </source>
</reference>
<feature type="transmembrane region" description="Helical" evidence="1">
    <location>
        <begin position="89"/>
        <end position="108"/>
    </location>
</feature>
<name>A0A0B4XEL6_9GAMM</name>
<keyword evidence="1" id="KW-0472">Membrane</keyword>
<feature type="transmembrane region" description="Helical" evidence="1">
    <location>
        <begin position="39"/>
        <end position="56"/>
    </location>
</feature>
<feature type="domain" description="VanZ-like" evidence="2">
    <location>
        <begin position="35"/>
        <end position="108"/>
    </location>
</feature>
<evidence type="ECO:0000256" key="1">
    <source>
        <dbReference type="SAM" id="Phobius"/>
    </source>
</evidence>
<dbReference type="Pfam" id="PF04892">
    <property type="entry name" value="VanZ"/>
    <property type="match status" value="1"/>
</dbReference>
<organism evidence="3 4">
    <name type="scientific">Isoalcanivorax pacificus W11-5</name>
    <dbReference type="NCBI Taxonomy" id="391936"/>
    <lineage>
        <taxon>Bacteria</taxon>
        <taxon>Pseudomonadati</taxon>
        <taxon>Pseudomonadota</taxon>
        <taxon>Gammaproteobacteria</taxon>
        <taxon>Oceanospirillales</taxon>
        <taxon>Alcanivoracaceae</taxon>
        <taxon>Isoalcanivorax</taxon>
    </lineage>
</organism>
<dbReference type="PANTHER" id="PTHR28008:SF1">
    <property type="entry name" value="DOMAIN PROTEIN, PUTATIVE (AFU_ORTHOLOGUE AFUA_3G10980)-RELATED"/>
    <property type="match status" value="1"/>
</dbReference>
<dbReference type="NCBIfam" id="NF037970">
    <property type="entry name" value="vanZ_1"/>
    <property type="match status" value="1"/>
</dbReference>
<gene>
    <name evidence="3" type="ORF">S7S_00075</name>
</gene>
<keyword evidence="1" id="KW-0812">Transmembrane</keyword>
<evidence type="ECO:0000313" key="3">
    <source>
        <dbReference type="EMBL" id="AJD46439.1"/>
    </source>
</evidence>
<sequence length="111" mass="12633">MALFWRVLALFCAVALAVLSLWPADELVRVGMGYINDKVGHFLAYVALAWLLGCGWPRQPLWLIWLVSFLFGVAMEYAQSFTLSRQFDLIDMVANGSGALLGVLLLWWRRR</sequence>
<dbReference type="EMBL" id="CP004387">
    <property type="protein sequence ID" value="AJD46439.1"/>
    <property type="molecule type" value="Genomic_DNA"/>
</dbReference>
<dbReference type="HOGENOM" id="CLU_096028_3_1_6"/>
<proteinExistence type="predicted"/>
<accession>A0A0B4XEL6</accession>
<protein>
    <recommendedName>
        <fullName evidence="2">VanZ-like domain-containing protein</fullName>
    </recommendedName>
</protein>
<feature type="transmembrane region" description="Helical" evidence="1">
    <location>
        <begin position="63"/>
        <end position="83"/>
    </location>
</feature>
<evidence type="ECO:0000259" key="2">
    <source>
        <dbReference type="Pfam" id="PF04892"/>
    </source>
</evidence>
<dbReference type="STRING" id="391936.S7S_00075"/>
<keyword evidence="4" id="KW-1185">Reference proteome</keyword>
<evidence type="ECO:0000313" key="4">
    <source>
        <dbReference type="Proteomes" id="UP000006764"/>
    </source>
</evidence>
<dbReference type="Proteomes" id="UP000006764">
    <property type="component" value="Chromosome"/>
</dbReference>
<keyword evidence="1" id="KW-1133">Transmembrane helix</keyword>
<dbReference type="PANTHER" id="PTHR28008">
    <property type="entry name" value="DOMAIN PROTEIN, PUTATIVE (AFU_ORTHOLOGUE AFUA_3G10980)-RELATED"/>
    <property type="match status" value="1"/>
</dbReference>
<dbReference type="InterPro" id="IPR006976">
    <property type="entry name" value="VanZ-like"/>
</dbReference>
<dbReference type="KEGG" id="apac:S7S_00075"/>